<organism evidence="1 2">
    <name type="scientific">Sphaerodactylus townsendi</name>
    <dbReference type="NCBI Taxonomy" id="933632"/>
    <lineage>
        <taxon>Eukaryota</taxon>
        <taxon>Metazoa</taxon>
        <taxon>Chordata</taxon>
        <taxon>Craniata</taxon>
        <taxon>Vertebrata</taxon>
        <taxon>Euteleostomi</taxon>
        <taxon>Lepidosauria</taxon>
        <taxon>Squamata</taxon>
        <taxon>Bifurcata</taxon>
        <taxon>Gekkota</taxon>
        <taxon>Sphaerodactylidae</taxon>
        <taxon>Sphaerodactylus</taxon>
    </lineage>
</organism>
<comment type="caution">
    <text evidence="1">The sequence shown here is derived from an EMBL/GenBank/DDBJ whole genome shotgun (WGS) entry which is preliminary data.</text>
</comment>
<evidence type="ECO:0000313" key="1">
    <source>
        <dbReference type="EMBL" id="KAH7995674.1"/>
    </source>
</evidence>
<protein>
    <submittedName>
        <fullName evidence="1">Uncharacterized protein</fullName>
    </submittedName>
</protein>
<dbReference type="Proteomes" id="UP000827872">
    <property type="component" value="Linkage Group LG07"/>
</dbReference>
<keyword evidence="2" id="KW-1185">Reference proteome</keyword>
<gene>
    <name evidence="1" type="ORF">K3G42_027547</name>
</gene>
<evidence type="ECO:0000313" key="2">
    <source>
        <dbReference type="Proteomes" id="UP000827872"/>
    </source>
</evidence>
<reference evidence="1" key="1">
    <citation type="submission" date="2021-08" db="EMBL/GenBank/DDBJ databases">
        <title>The first chromosome-level gecko genome reveals the dynamic sex chromosomes of Neotropical dwarf geckos (Sphaerodactylidae: Sphaerodactylus).</title>
        <authorList>
            <person name="Pinto B.J."/>
            <person name="Keating S.E."/>
            <person name="Gamble T."/>
        </authorList>
    </citation>
    <scope>NUCLEOTIDE SEQUENCE</scope>
    <source>
        <strain evidence="1">TG3544</strain>
    </source>
</reference>
<accession>A0ACB8ESB9</accession>
<sequence>MMTGCLMLVPDWFSGTEGWILTTDKAPGRSDELFKAAAAGTVLKNLWPASPIIDLGALAALFLSTALVAWWTLAAWPVAAALAPDTGPVWWWYHQGSVAETPPTFLAGTRTLLKCDGGLGNSSEPATTPAPEPVIRGTRPVSPKIDLEAVAALLVAAAALLITAAEAVCDRRRRALQRSWRTGRLRSERRGQSLGLRGLLGIRNSRIPDSTVRPGFEEPVVREPCEPYSRGRTPASERRLVEISYIYRFD</sequence>
<name>A0ACB8ESB9_9SAUR</name>
<proteinExistence type="predicted"/>
<dbReference type="EMBL" id="CM037620">
    <property type="protein sequence ID" value="KAH7995674.1"/>
    <property type="molecule type" value="Genomic_DNA"/>
</dbReference>